<dbReference type="GO" id="GO:0048488">
    <property type="term" value="P:synaptic vesicle endocytosis"/>
    <property type="evidence" value="ECO:0007669"/>
    <property type="project" value="TreeGrafter"/>
</dbReference>
<reference evidence="3" key="1">
    <citation type="submission" date="2012-08" db="EMBL/GenBank/DDBJ databases">
        <title>The Genome Sequence of Wuchereria bancrofti.</title>
        <authorList>
            <person name="Nutman T.B."/>
            <person name="Fink D.L."/>
            <person name="Russ C."/>
            <person name="Young S."/>
            <person name="Zeng Q."/>
            <person name="Koehrsen M."/>
            <person name="Alvarado L."/>
            <person name="Berlin A."/>
            <person name="Chapman S.B."/>
            <person name="Chen Z."/>
            <person name="Freedman E."/>
            <person name="Gellesch M."/>
            <person name="Goldberg J."/>
            <person name="Griggs A."/>
            <person name="Gujja S."/>
            <person name="Heilman E.R."/>
            <person name="Heiman D."/>
            <person name="Hepburn T."/>
            <person name="Howarth C."/>
            <person name="Jen D."/>
            <person name="Larson L."/>
            <person name="Lewis B."/>
            <person name="Mehta T."/>
            <person name="Park D."/>
            <person name="Pearson M."/>
            <person name="Roberts A."/>
            <person name="Saif S."/>
            <person name="Shea T."/>
            <person name="Shenoy N."/>
            <person name="Sisk P."/>
            <person name="Stolte C."/>
            <person name="Sykes S."/>
            <person name="Walk T."/>
            <person name="White J."/>
            <person name="Yandava C."/>
            <person name="Haas B."/>
            <person name="Henn M.R."/>
            <person name="Nusbaum C."/>
            <person name="Birren B."/>
        </authorList>
    </citation>
    <scope>NUCLEOTIDE SEQUENCE [LARGE SCALE GENOMIC DNA]</scope>
    <source>
        <strain evidence="3">NA</strain>
    </source>
</reference>
<dbReference type="GO" id="GO:0098793">
    <property type="term" value="C:presynapse"/>
    <property type="evidence" value="ECO:0007669"/>
    <property type="project" value="GOC"/>
</dbReference>
<name>J9FC13_WUCBA</name>
<dbReference type="Proteomes" id="UP000004810">
    <property type="component" value="Unassembled WGS sequence"/>
</dbReference>
<sequence>MASTRPHCDGATGSVIDTAGGGIHVAATLSAFSLNIYSPHQFVLTANVGSANFNYDMRRLAELISFPKPWYRHTIVRRLFIGDHTVKTPTYNTETSFVMSHASSKPLSNKVSSAQDILKKKEWSAVVICGVEWKELNISAQMANTMGNTKLILREGVLHGYCQLNSKQDRAISINFGLESAVLSAYGGAISGEIAITSLHIACRNQTAALASFHGSSLWFAKPPRNCAKLELKEVQSRIEWMSRPIFIAKCEKPSVTFLDEWMSLFDDAGEVVKASVAVNITCSWSDLQLIITKVTVDDLIKIAQKLQSFFQEQLTNSRMVWGIRNAVMVDEASPKVDDKNFVNFTKYHHWQPVLDLLTHIQSRQKLLPMPKSSDGMTIVGGVLELSGQNLSLACMHGEMNATSWALFHMRQPTIIFEPEARYIFVNDNRDVGVSVAQRLNIRLGDMAYQRGDTECMAVVCRVQQSRGSMVRQMSSVLACLHHVIGDVLVRLKYIPSNLNQPAAHHSVLQLFQFPALDAVLSTLQKQGIEADEELLAPEVHSSFICEFHDSVNVQTDFSAQVSFLPELINTYMKIKTEEEKAVDVNRDFRRFICERWVVDPKICFIDRFKWNPPVIDEILRKLQIFDHRTTIPKALQRGLLDPCDAFLAQIELFVLLIASKSSKRTSF</sequence>
<gene>
    <name evidence="2" type="ORF">WUBG_04188</name>
</gene>
<dbReference type="InterPro" id="IPR056742">
    <property type="entry name" value="BLTP1_C"/>
</dbReference>
<evidence type="ECO:0000313" key="2">
    <source>
        <dbReference type="EMBL" id="EJW84904.1"/>
    </source>
</evidence>
<accession>J9FC13</accession>
<feature type="domain" description="Bridge-like lipid transfer protein family member 1 C-terminal" evidence="1">
    <location>
        <begin position="108"/>
        <end position="658"/>
    </location>
</feature>
<evidence type="ECO:0000313" key="3">
    <source>
        <dbReference type="Proteomes" id="UP000004810"/>
    </source>
</evidence>
<dbReference type="SMART" id="SM01220">
    <property type="entry name" value="FSA_C"/>
    <property type="match status" value="1"/>
</dbReference>
<dbReference type="EMBL" id="ADBV01001405">
    <property type="protein sequence ID" value="EJW84904.1"/>
    <property type="molecule type" value="Genomic_DNA"/>
</dbReference>
<protein>
    <recommendedName>
        <fullName evidence="1">Bridge-like lipid transfer protein family member 1 C-terminal domain-containing protein</fullName>
    </recommendedName>
</protein>
<organism evidence="2 3">
    <name type="scientific">Wuchereria bancrofti</name>
    <dbReference type="NCBI Taxonomy" id="6293"/>
    <lineage>
        <taxon>Eukaryota</taxon>
        <taxon>Metazoa</taxon>
        <taxon>Ecdysozoa</taxon>
        <taxon>Nematoda</taxon>
        <taxon>Chromadorea</taxon>
        <taxon>Rhabditida</taxon>
        <taxon>Spirurina</taxon>
        <taxon>Spiruromorpha</taxon>
        <taxon>Filarioidea</taxon>
        <taxon>Onchocercidae</taxon>
        <taxon>Wuchereria</taxon>
    </lineage>
</organism>
<dbReference type="PANTHER" id="PTHR31640">
    <property type="entry name" value="TRANSMEMBRANE PROTEIN KIAA1109"/>
    <property type="match status" value="1"/>
</dbReference>
<dbReference type="AlphaFoldDB" id="J9FC13"/>
<comment type="caution">
    <text evidence="2">The sequence shown here is derived from an EMBL/GenBank/DDBJ whole genome shotgun (WGS) entry which is preliminary data.</text>
</comment>
<dbReference type="InterPro" id="IPR033616">
    <property type="entry name" value="BLTP1"/>
</dbReference>
<evidence type="ECO:0000259" key="1">
    <source>
        <dbReference type="SMART" id="SM01220"/>
    </source>
</evidence>
<dbReference type="PANTHER" id="PTHR31640:SF1">
    <property type="entry name" value="BRIDGE-LIKE LIPID TRANSFER PROTEIN FAMILY MEMBER 1"/>
    <property type="match status" value="1"/>
</dbReference>
<proteinExistence type="predicted"/>
<dbReference type="Pfam" id="PF25040">
    <property type="entry name" value="BLTP1_C"/>
    <property type="match status" value="3"/>
</dbReference>